<evidence type="ECO:0000256" key="4">
    <source>
        <dbReference type="ARBA" id="ARBA00022900"/>
    </source>
</evidence>
<dbReference type="Pfam" id="PF07703">
    <property type="entry name" value="A2M_BRD"/>
    <property type="match status" value="1"/>
</dbReference>
<gene>
    <name evidence="12" type="primary">CD109</name>
</gene>
<dbReference type="Gene3D" id="2.60.40.1940">
    <property type="match status" value="1"/>
</dbReference>
<dbReference type="Gene3D" id="2.60.40.2950">
    <property type="match status" value="1"/>
</dbReference>
<keyword evidence="4" id="KW-0722">Serine protease inhibitor</keyword>
<dbReference type="SMART" id="SM01360">
    <property type="entry name" value="A2M"/>
    <property type="match status" value="1"/>
</dbReference>
<keyword evidence="5" id="KW-0882">Thioester bond</keyword>
<dbReference type="InterPro" id="IPR047565">
    <property type="entry name" value="Alpha-macroglob_thiol-ester_cl"/>
</dbReference>
<dbReference type="SMART" id="SM01361">
    <property type="entry name" value="A2M_recep"/>
    <property type="match status" value="1"/>
</dbReference>
<dbReference type="InterPro" id="IPR019742">
    <property type="entry name" value="MacrogloblnA2_CS"/>
</dbReference>
<dbReference type="PANTHER" id="PTHR11412">
    <property type="entry name" value="MACROGLOBULIN / COMPLEMENT"/>
    <property type="match status" value="1"/>
</dbReference>
<dbReference type="Gene3D" id="2.60.40.1930">
    <property type="match status" value="2"/>
</dbReference>
<keyword evidence="11" id="KW-1185">Reference proteome</keyword>
<feature type="domain" description="Alpha-2-macroglobulin" evidence="9">
    <location>
        <begin position="699"/>
        <end position="789"/>
    </location>
</feature>
<feature type="domain" description="Alpha-macroglobulin receptor-binding" evidence="10">
    <location>
        <begin position="1324"/>
        <end position="1408"/>
    </location>
</feature>
<dbReference type="PROSITE" id="PS00477">
    <property type="entry name" value="ALPHA_2_MACROGLOBULIN"/>
    <property type="match status" value="1"/>
</dbReference>
<evidence type="ECO:0000259" key="9">
    <source>
        <dbReference type="SMART" id="SM01360"/>
    </source>
</evidence>
<keyword evidence="2" id="KW-0646">Protease inhibitor</keyword>
<dbReference type="Pfam" id="PF17791">
    <property type="entry name" value="MG3"/>
    <property type="match status" value="1"/>
</dbReference>
<dbReference type="InterPro" id="IPR011625">
    <property type="entry name" value="A2M_N_BRD"/>
</dbReference>
<dbReference type="Gene3D" id="2.60.40.10">
    <property type="entry name" value="Immunoglobulins"/>
    <property type="match status" value="2"/>
</dbReference>
<dbReference type="SUPFAM" id="SSF48239">
    <property type="entry name" value="Terpenoid cyclases/Protein prenyltransferases"/>
    <property type="match status" value="1"/>
</dbReference>
<dbReference type="InterPro" id="IPR041813">
    <property type="entry name" value="A2M_TED"/>
</dbReference>
<dbReference type="SMART" id="SM01419">
    <property type="entry name" value="Thiol-ester_cl"/>
    <property type="match status" value="1"/>
</dbReference>
<keyword evidence="6" id="KW-1015">Disulfide bond</keyword>
<organism evidence="11 12">
    <name type="scientific">Gekko japonicus</name>
    <name type="common">Schlegel's Japanese gecko</name>
    <dbReference type="NCBI Taxonomy" id="146911"/>
    <lineage>
        <taxon>Eukaryota</taxon>
        <taxon>Metazoa</taxon>
        <taxon>Chordata</taxon>
        <taxon>Craniata</taxon>
        <taxon>Vertebrata</taxon>
        <taxon>Euteleostomi</taxon>
        <taxon>Lepidosauria</taxon>
        <taxon>Squamata</taxon>
        <taxon>Bifurcata</taxon>
        <taxon>Gekkota</taxon>
        <taxon>Gekkonidae</taxon>
        <taxon>Gekkoninae</taxon>
        <taxon>Gekko</taxon>
    </lineage>
</organism>
<comment type="similarity">
    <text evidence="1">Belongs to the protease inhibitor I39 (alpha-2-macroglobulin) family.</text>
</comment>
<dbReference type="InterPro" id="IPR014756">
    <property type="entry name" value="Ig_E-set"/>
</dbReference>
<dbReference type="InterPro" id="IPR011626">
    <property type="entry name" value="Alpha-macroglobulin_TED"/>
</dbReference>
<dbReference type="Proteomes" id="UP000694871">
    <property type="component" value="Unplaced"/>
</dbReference>
<evidence type="ECO:0000256" key="2">
    <source>
        <dbReference type="ARBA" id="ARBA00022690"/>
    </source>
</evidence>
<dbReference type="SUPFAM" id="SSF49410">
    <property type="entry name" value="Alpha-macroglobulin receptor domain"/>
    <property type="match status" value="1"/>
</dbReference>
<dbReference type="InterPro" id="IPR008930">
    <property type="entry name" value="Terpenoid_cyclase/PrenylTrfase"/>
</dbReference>
<reference evidence="12" key="1">
    <citation type="submission" date="2025-08" db="UniProtKB">
        <authorList>
            <consortium name="RefSeq"/>
        </authorList>
    </citation>
    <scope>IDENTIFICATION</scope>
</reference>
<sequence>MLPLPVSVHAARRGSQLPFTTALVLCLLTVSWVVTAGPGYLLTAPLTFRPGTNTSIGVALLKNSPPEVTVKAEVVIENNTAQVTIAKAIPVYPQQTVILTTALRHIDLPRLLPLGSPAGDYKLLVKGYAEGELLFSNHTDLSFEHKSFSVFIQTDKSMYKPGQDVKIRIVTLHPDLKPLNALVNLYIRDPWRNLIQQWLAENGKLGKISKEFKISRYPMLGDWSIQVEVNDQTHYQTFTVMEYVLPKFEVILATPLFYSSKHESFSGAVTAKYIYGKPVKGKATVTCFSSSYWDQNKNITKVLMIDGSVNFTLNSQEMQVITSSKREWNSQYVPPVEIVAVVTESLTGISQNASTTVFPKFYDYILEFSEYPKVLKPSLTFTATLKVKRADNNQLSSDDRKNNVMISVRHEIQAEKNLSYSVPENGIIHIEFPVLVNTTLLKVKAQFLDGQASVLVNDVFYSPSSTYLLIKKMSQEVKVGTPLELSVRSNRPMTEISYMVVSKEQIVVAGKAKLQSSTFTLTPENSWAPVACIIAYYVSDNGEVINDAVKVPVHPVFKNQINMYWSKNRAKPSENITLKINVTELETTIGLLVVDKSTKLIGKRSEISEDAISHELSLYNTAQYDSEAQSSYSVFQKCNLWVLTDASLPQHHDTMFLYDNAYVNGDYGFAYEDSENYLEPPSVSADFGNPHVRTNFPETWIWHEITPSSTEAIVDVTVPDTITSWLASAFIISENLGLGITEIPAELEVFQPFFISLNLPPSVIRGEQFLLEVHLFNYMKDDSEVTVTLDRSDTFEIFIPNDINATDNERTVWVPSEDGKTVIFPIKPTQIGEIPIRVTAVSDFTSDAIIQKVFVKAEGLEQFHSQTLLLDLTKRIGLGDLPAPATETLIFTFPSEVVPGSERIQFTIVGDILGPSISGLASLIKMPYGCGEQNMINFAPNIYVLDYLTKTGELKHNTKLKAVSYMREGYQRELLFQRIDGSFSAFGKSDHSGSTWLSAFVLRSFFQAQPYIDIDPYILERTAAWLVNHQAQSGEFLEPGRVLHSGLQGGANSSVSLTAYIMAALLEYQTNQEVISLIKALNFLEMKLNEGISDNYTLALVAYALSLAKKSTQAKIALNILNGRSEHQGELRFWGSPATELSDSWQPHSTDIELAGYALLSHVKQQRLLEGVPIMKWLLKQRNSLGGYTSTQDTIVALQALSACAVHTAGGNIEMDVTVHSTGEENPFVYRLDTKNRFVLKSKEIVATQPMGVTVSTTGHGFGIFQLNIVYNVKNPQNDMRSRSTQILEAFDLDVVVKDDKNDINHVALNVCTRYLGTDTSSRTGMVLMEVGLLSGFSLSPGFVPPDDTIRKVEKEEGKVYLYLDYLNKTEFCVDVPTVRYFKVANTQDASVNVVDYYEPRRRAVRSYNSEVMQSVSSCAFCENGCDFCGTDSDGSSPVSLSCELFVVHISLSYMWLA</sequence>
<evidence type="ECO:0000313" key="12">
    <source>
        <dbReference type="RefSeq" id="XP_015281860.1"/>
    </source>
</evidence>
<evidence type="ECO:0000313" key="11">
    <source>
        <dbReference type="Proteomes" id="UP000694871"/>
    </source>
</evidence>
<evidence type="ECO:0000259" key="8">
    <source>
        <dbReference type="SMART" id="SM01359"/>
    </source>
</evidence>
<evidence type="ECO:0000256" key="7">
    <source>
        <dbReference type="ARBA" id="ARBA00023180"/>
    </source>
</evidence>
<evidence type="ECO:0000256" key="3">
    <source>
        <dbReference type="ARBA" id="ARBA00022729"/>
    </source>
</evidence>
<dbReference type="InterPro" id="IPR050473">
    <property type="entry name" value="A2M/Complement_sys"/>
</dbReference>
<dbReference type="Pfam" id="PF01835">
    <property type="entry name" value="MG2"/>
    <property type="match status" value="1"/>
</dbReference>
<dbReference type="GeneID" id="107123186"/>
<protein>
    <submittedName>
        <fullName evidence="12">CD109 antigen</fullName>
    </submittedName>
</protein>
<dbReference type="InterPro" id="IPR041555">
    <property type="entry name" value="MG3"/>
</dbReference>
<dbReference type="InterPro" id="IPR013783">
    <property type="entry name" value="Ig-like_fold"/>
</dbReference>
<dbReference type="InterPro" id="IPR036595">
    <property type="entry name" value="A-macroglobulin_rcpt-bd_sf"/>
</dbReference>
<dbReference type="Pfam" id="PF07677">
    <property type="entry name" value="A2M_recep"/>
    <property type="match status" value="1"/>
</dbReference>
<keyword evidence="3" id="KW-0732">Signal</keyword>
<evidence type="ECO:0000256" key="5">
    <source>
        <dbReference type="ARBA" id="ARBA00022966"/>
    </source>
</evidence>
<feature type="domain" description="Alpha-2-macroglobulin bait region" evidence="8">
    <location>
        <begin position="468"/>
        <end position="601"/>
    </location>
</feature>
<dbReference type="Gene3D" id="2.20.130.20">
    <property type="match status" value="1"/>
</dbReference>
<evidence type="ECO:0000256" key="1">
    <source>
        <dbReference type="ARBA" id="ARBA00010952"/>
    </source>
</evidence>
<dbReference type="Gene3D" id="2.60.120.1540">
    <property type="match status" value="1"/>
</dbReference>
<dbReference type="PANTHER" id="PTHR11412:SF136">
    <property type="entry name" value="CD109 ANTIGEN"/>
    <property type="match status" value="1"/>
</dbReference>
<dbReference type="InterPro" id="IPR002890">
    <property type="entry name" value="MG2"/>
</dbReference>
<dbReference type="Pfam" id="PF07678">
    <property type="entry name" value="TED_complement"/>
    <property type="match status" value="1"/>
</dbReference>
<keyword evidence="7" id="KW-0325">Glycoprotein</keyword>
<dbReference type="RefSeq" id="XP_015281860.1">
    <property type="nucleotide sequence ID" value="XM_015426374.1"/>
</dbReference>
<dbReference type="SMART" id="SM01359">
    <property type="entry name" value="A2M_N_2"/>
    <property type="match status" value="1"/>
</dbReference>
<dbReference type="Gene3D" id="1.50.10.20">
    <property type="match status" value="1"/>
</dbReference>
<dbReference type="Gene3D" id="2.60.40.690">
    <property type="entry name" value="Alpha-macroglobulin, receptor-binding domain"/>
    <property type="match status" value="1"/>
</dbReference>
<proteinExistence type="inferred from homology"/>
<dbReference type="InterPro" id="IPR009048">
    <property type="entry name" value="A-macroglobulin_rcpt-bd"/>
</dbReference>
<dbReference type="Pfam" id="PF00207">
    <property type="entry name" value="A2M"/>
    <property type="match status" value="1"/>
</dbReference>
<accession>A0ABM1L7C3</accession>
<dbReference type="InterPro" id="IPR001599">
    <property type="entry name" value="Macroglobln_a2"/>
</dbReference>
<evidence type="ECO:0000256" key="6">
    <source>
        <dbReference type="ARBA" id="ARBA00023157"/>
    </source>
</evidence>
<dbReference type="CDD" id="cd02897">
    <property type="entry name" value="A2M_2"/>
    <property type="match status" value="1"/>
</dbReference>
<name>A0ABM1L7C3_GEKJA</name>
<dbReference type="SUPFAM" id="SSF81296">
    <property type="entry name" value="E set domains"/>
    <property type="match status" value="1"/>
</dbReference>
<evidence type="ECO:0000259" key="10">
    <source>
        <dbReference type="SMART" id="SM01361"/>
    </source>
</evidence>